<evidence type="ECO:0000256" key="4">
    <source>
        <dbReference type="ARBA" id="ARBA00022980"/>
    </source>
</evidence>
<reference evidence="11" key="1">
    <citation type="submission" date="2017-01" db="EMBL/GenBank/DDBJ databases">
        <title>Comparative genomics of anhydrobiosis in the tardigrade Hypsibius dujardini.</title>
        <authorList>
            <person name="Yoshida Y."/>
            <person name="Koutsovoulos G."/>
            <person name="Laetsch D."/>
            <person name="Stevens L."/>
            <person name="Kumar S."/>
            <person name="Horikawa D."/>
            <person name="Ishino K."/>
            <person name="Komine S."/>
            <person name="Tomita M."/>
            <person name="Blaxter M."/>
            <person name="Arakawa K."/>
        </authorList>
    </citation>
    <scope>NUCLEOTIDE SEQUENCE [LARGE SCALE GENOMIC DNA]</scope>
    <source>
        <strain evidence="11">Z151</strain>
    </source>
</reference>
<dbReference type="EMBL" id="MTYJ01000011">
    <property type="protein sequence ID" value="OQV23474.1"/>
    <property type="molecule type" value="Genomic_DNA"/>
</dbReference>
<accession>A0A1W0X7T1</accession>
<organism evidence="10 11">
    <name type="scientific">Hypsibius exemplaris</name>
    <name type="common">Freshwater tardigrade</name>
    <dbReference type="NCBI Taxonomy" id="2072580"/>
    <lineage>
        <taxon>Eukaryota</taxon>
        <taxon>Metazoa</taxon>
        <taxon>Ecdysozoa</taxon>
        <taxon>Tardigrada</taxon>
        <taxon>Eutardigrada</taxon>
        <taxon>Parachela</taxon>
        <taxon>Hypsibioidea</taxon>
        <taxon>Hypsibiidae</taxon>
        <taxon>Hypsibius</taxon>
    </lineage>
</organism>
<keyword evidence="6" id="KW-0687">Ribonucleoprotein</keyword>
<keyword evidence="4 10" id="KW-0689">Ribosomal protein</keyword>
<comment type="similarity">
    <text evidence="2">Belongs to the mitochondrion-specific ribosomal protein mS31 family.</text>
</comment>
<comment type="subcellular location">
    <subcellularLocation>
        <location evidence="1">Mitochondrion</location>
    </subcellularLocation>
</comment>
<evidence type="ECO:0000256" key="5">
    <source>
        <dbReference type="ARBA" id="ARBA00023128"/>
    </source>
</evidence>
<feature type="region of interest" description="Disordered" evidence="9">
    <location>
        <begin position="404"/>
        <end position="425"/>
    </location>
</feature>
<evidence type="ECO:0000313" key="11">
    <source>
        <dbReference type="Proteomes" id="UP000192578"/>
    </source>
</evidence>
<gene>
    <name evidence="10" type="ORF">BV898_02593</name>
</gene>
<sequence>MISRRTFARFPSWLGRRQHPLPFAGSPASFSDSPHSDNDPPASSDTKESPKSGAAAAKPKSKLMTVVAGMRVQRSASATSSPISRDSPEGSARPQQRSRPDVKEESRSDQEDVKARVHPQLLAAVDEVAEALSPAVDSSKTKSELVGILVEHATRTAEARNRAPGALSNLLAGMKIDRTRSKPDAGSPAPPSFGFSMDQAFDMAQQPMRAMMEPYLHDQEKLLGGKQHWGDRPPRQEKSSFQPERVNIFGEEPLGVFTNIPALMASKPKVELKTWDALEKEELHKLLQQPPKNAFEEMARWTKQGKLWRFPINNEQDFFREENVDFTEHIFLEHLIADFPQKGPIKQFMDVVLYALSCNPYISVAEKHDHVDWFREWFKEKRSVLTEVMPAELCDFVEREPLEAVAAGEPTEPRHEAPAKSQPAA</sequence>
<feature type="compositionally biased region" description="Polar residues" evidence="9">
    <location>
        <begin position="74"/>
        <end position="84"/>
    </location>
</feature>
<dbReference type="OrthoDB" id="5989925at2759"/>
<dbReference type="Pfam" id="PF15433">
    <property type="entry name" value="MRP-S31"/>
    <property type="match status" value="1"/>
</dbReference>
<dbReference type="Proteomes" id="UP000192578">
    <property type="component" value="Unassembled WGS sequence"/>
</dbReference>
<comment type="caution">
    <text evidence="10">The sequence shown here is derived from an EMBL/GenBank/DDBJ whole genome shotgun (WGS) entry which is preliminary data.</text>
</comment>
<evidence type="ECO:0000256" key="3">
    <source>
        <dbReference type="ARBA" id="ARBA00022946"/>
    </source>
</evidence>
<evidence type="ECO:0000256" key="6">
    <source>
        <dbReference type="ARBA" id="ARBA00023274"/>
    </source>
</evidence>
<evidence type="ECO:0000256" key="2">
    <source>
        <dbReference type="ARBA" id="ARBA00011057"/>
    </source>
</evidence>
<dbReference type="AlphaFoldDB" id="A0A1W0X7T1"/>
<evidence type="ECO:0000256" key="9">
    <source>
        <dbReference type="SAM" id="MobiDB-lite"/>
    </source>
</evidence>
<dbReference type="GO" id="GO:0003735">
    <property type="term" value="F:structural constituent of ribosome"/>
    <property type="evidence" value="ECO:0007669"/>
    <property type="project" value="InterPro"/>
</dbReference>
<evidence type="ECO:0000256" key="8">
    <source>
        <dbReference type="ARBA" id="ARBA00035363"/>
    </source>
</evidence>
<protein>
    <recommendedName>
        <fullName evidence="7">Small ribosomal subunit protein mS31</fullName>
    </recommendedName>
    <alternativeName>
        <fullName evidence="8">28S ribosomal protein S31, mitochondrial</fullName>
    </alternativeName>
</protein>
<name>A0A1W0X7T1_HYPEX</name>
<evidence type="ECO:0000313" key="10">
    <source>
        <dbReference type="EMBL" id="OQV23474.1"/>
    </source>
</evidence>
<feature type="compositionally biased region" description="Basic and acidic residues" evidence="9">
    <location>
        <begin position="98"/>
        <end position="115"/>
    </location>
</feature>
<dbReference type="PANTHER" id="PTHR13231">
    <property type="entry name" value="MITOCHONDRIAL RIBOSOMAL PROTEIN S31"/>
    <property type="match status" value="1"/>
</dbReference>
<proteinExistence type="inferred from homology"/>
<dbReference type="InterPro" id="IPR026299">
    <property type="entry name" value="MRP-S31"/>
</dbReference>
<evidence type="ECO:0000256" key="1">
    <source>
        <dbReference type="ARBA" id="ARBA00004173"/>
    </source>
</evidence>
<dbReference type="GO" id="GO:0005763">
    <property type="term" value="C:mitochondrial small ribosomal subunit"/>
    <property type="evidence" value="ECO:0007669"/>
    <property type="project" value="InterPro"/>
</dbReference>
<keyword evidence="3" id="KW-0809">Transit peptide</keyword>
<dbReference type="PANTHER" id="PTHR13231:SF3">
    <property type="entry name" value="SMALL RIBOSOMAL SUBUNIT PROTEIN MS31"/>
    <property type="match status" value="1"/>
</dbReference>
<keyword evidence="11" id="KW-1185">Reference proteome</keyword>
<keyword evidence="5" id="KW-0496">Mitochondrion</keyword>
<feature type="region of interest" description="Disordered" evidence="9">
    <location>
        <begin position="1"/>
        <end position="115"/>
    </location>
</feature>
<evidence type="ECO:0000256" key="7">
    <source>
        <dbReference type="ARBA" id="ARBA00035133"/>
    </source>
</evidence>